<feature type="domain" description="Myb-like" evidence="8">
    <location>
        <begin position="131"/>
        <end position="181"/>
    </location>
</feature>
<keyword evidence="11" id="KW-1185">Reference proteome</keyword>
<dbReference type="Pfam" id="PF13921">
    <property type="entry name" value="Myb_DNA-bind_6"/>
    <property type="match status" value="1"/>
</dbReference>
<dbReference type="CDD" id="cd00167">
    <property type="entry name" value="SANT"/>
    <property type="match status" value="3"/>
</dbReference>
<keyword evidence="2" id="KW-0677">Repeat</keyword>
<dbReference type="SUPFAM" id="SSF46689">
    <property type="entry name" value="Homeodomain-like"/>
    <property type="match status" value="2"/>
</dbReference>
<proteinExistence type="predicted"/>
<comment type="caution">
    <text evidence="10">The sequence shown here is derived from an EMBL/GenBank/DDBJ whole genome shotgun (WGS) entry which is preliminary data.</text>
</comment>
<dbReference type="InterPro" id="IPR050560">
    <property type="entry name" value="MYB_TF"/>
</dbReference>
<evidence type="ECO:0000256" key="2">
    <source>
        <dbReference type="ARBA" id="ARBA00022737"/>
    </source>
</evidence>
<evidence type="ECO:0000259" key="9">
    <source>
        <dbReference type="PROSITE" id="PS51294"/>
    </source>
</evidence>
<keyword evidence="4" id="KW-0238">DNA-binding</keyword>
<dbReference type="Gene3D" id="1.10.10.60">
    <property type="entry name" value="Homeodomain-like"/>
    <property type="match status" value="3"/>
</dbReference>
<accession>A0AAN8HEW4</accession>
<dbReference type="PROSITE" id="PS51294">
    <property type="entry name" value="HTH_MYB"/>
    <property type="match status" value="3"/>
</dbReference>
<dbReference type="GO" id="GO:0000978">
    <property type="term" value="F:RNA polymerase II cis-regulatory region sequence-specific DNA binding"/>
    <property type="evidence" value="ECO:0007669"/>
    <property type="project" value="TreeGrafter"/>
</dbReference>
<protein>
    <recommendedName>
        <fullName evidence="12">V-myb avian myeloblastosis viral oncogene homolog-like 2b</fullName>
    </recommendedName>
</protein>
<dbReference type="GO" id="GO:0000981">
    <property type="term" value="F:DNA-binding transcription factor activity, RNA polymerase II-specific"/>
    <property type="evidence" value="ECO:0007669"/>
    <property type="project" value="TreeGrafter"/>
</dbReference>
<keyword evidence="5" id="KW-0804">Transcription</keyword>
<dbReference type="InterPro" id="IPR001005">
    <property type="entry name" value="SANT/Myb"/>
</dbReference>
<sequence>MSRWQRGEESEEAMHQDTDSDVPERGDGGKVKVKWTQEEDDKLKALVLKMGTNDWKHIANYIPNHSEPQCQHRWFKVLDPELVKGPWTKEEDEKVIELVNLYGNKQWATVAKHLKGRLGKQCRERWHNHLNPNVKKSSWTAEEDLIIYKAHCLLGNRWAEIAKLLPGRTDNAVKNHWNSTIKRKLEMGFYAGEVFGPNELEELLARVNKDEQVLGCSQDGPDKESEQRTQASPTEGLCSSSLAVCIRCQHGNPCHDASVQSPSIMAADKELYREPLELMYHVNQAGRARIKVVQEELNRKDVRKAYITTAVCLQKKLPLASPTLTALSALDPLLRGHSQATIQFKRLSGMLRHLLPADQDIQRELVRFNVDLTIPSFKE</sequence>
<dbReference type="FunFam" id="1.10.10.60:FF:000016">
    <property type="entry name" value="Transcriptional activator Myb isoform A"/>
    <property type="match status" value="1"/>
</dbReference>
<evidence type="ECO:0000313" key="11">
    <source>
        <dbReference type="Proteomes" id="UP001335648"/>
    </source>
</evidence>
<dbReference type="Proteomes" id="UP001335648">
    <property type="component" value="Unassembled WGS sequence"/>
</dbReference>
<keyword evidence="3" id="KW-0805">Transcription regulation</keyword>
<name>A0AAN8HEW4_9TELE</name>
<comment type="subcellular location">
    <subcellularLocation>
        <location evidence="1">Nucleus</location>
    </subcellularLocation>
</comment>
<organism evidence="10 11">
    <name type="scientific">Champsocephalus esox</name>
    <name type="common">pike icefish</name>
    <dbReference type="NCBI Taxonomy" id="159716"/>
    <lineage>
        <taxon>Eukaryota</taxon>
        <taxon>Metazoa</taxon>
        <taxon>Chordata</taxon>
        <taxon>Craniata</taxon>
        <taxon>Vertebrata</taxon>
        <taxon>Euteleostomi</taxon>
        <taxon>Actinopterygii</taxon>
        <taxon>Neopterygii</taxon>
        <taxon>Teleostei</taxon>
        <taxon>Neoteleostei</taxon>
        <taxon>Acanthomorphata</taxon>
        <taxon>Eupercaria</taxon>
        <taxon>Perciformes</taxon>
        <taxon>Notothenioidei</taxon>
        <taxon>Channichthyidae</taxon>
        <taxon>Champsocephalus</taxon>
    </lineage>
</organism>
<dbReference type="PROSITE" id="PS50090">
    <property type="entry name" value="MYB_LIKE"/>
    <property type="match status" value="3"/>
</dbReference>
<evidence type="ECO:0000256" key="7">
    <source>
        <dbReference type="SAM" id="MobiDB-lite"/>
    </source>
</evidence>
<dbReference type="InterPro" id="IPR009057">
    <property type="entry name" value="Homeodomain-like_sf"/>
</dbReference>
<dbReference type="EMBL" id="JAULUE010002047">
    <property type="protein sequence ID" value="KAK5913131.1"/>
    <property type="molecule type" value="Genomic_DNA"/>
</dbReference>
<feature type="domain" description="HTH myb-type" evidence="9">
    <location>
        <begin position="27"/>
        <end position="78"/>
    </location>
</feature>
<evidence type="ECO:0000313" key="10">
    <source>
        <dbReference type="EMBL" id="KAK5913131.1"/>
    </source>
</evidence>
<dbReference type="SMART" id="SM00717">
    <property type="entry name" value="SANT"/>
    <property type="match status" value="3"/>
</dbReference>
<dbReference type="FunFam" id="1.10.10.60:FF:000010">
    <property type="entry name" value="Transcriptional activator Myb isoform A"/>
    <property type="match status" value="1"/>
</dbReference>
<feature type="domain" description="HTH myb-type" evidence="9">
    <location>
        <begin position="79"/>
        <end position="134"/>
    </location>
</feature>
<evidence type="ECO:0000256" key="4">
    <source>
        <dbReference type="ARBA" id="ARBA00023125"/>
    </source>
</evidence>
<feature type="domain" description="HTH myb-type" evidence="9">
    <location>
        <begin position="135"/>
        <end position="185"/>
    </location>
</feature>
<evidence type="ECO:0000259" key="8">
    <source>
        <dbReference type="PROSITE" id="PS50090"/>
    </source>
</evidence>
<dbReference type="AlphaFoldDB" id="A0AAN8HEW4"/>
<evidence type="ECO:0000256" key="5">
    <source>
        <dbReference type="ARBA" id="ARBA00023163"/>
    </source>
</evidence>
<evidence type="ECO:0000256" key="6">
    <source>
        <dbReference type="ARBA" id="ARBA00023242"/>
    </source>
</evidence>
<dbReference type="FunFam" id="1.10.10.60:FF:000639">
    <property type="entry name" value="V-myb avian myeloblastosis viral oncogene homolog-like 2b"/>
    <property type="match status" value="1"/>
</dbReference>
<feature type="domain" description="Myb-like" evidence="8">
    <location>
        <begin position="32"/>
        <end position="78"/>
    </location>
</feature>
<keyword evidence="6" id="KW-0539">Nucleus</keyword>
<dbReference type="GO" id="GO:0005634">
    <property type="term" value="C:nucleus"/>
    <property type="evidence" value="ECO:0007669"/>
    <property type="project" value="UniProtKB-SubCell"/>
</dbReference>
<feature type="region of interest" description="Disordered" evidence="7">
    <location>
        <begin position="1"/>
        <end position="34"/>
    </location>
</feature>
<dbReference type="PANTHER" id="PTHR45614">
    <property type="entry name" value="MYB PROTEIN-RELATED"/>
    <property type="match status" value="1"/>
</dbReference>
<feature type="domain" description="Myb-like" evidence="8">
    <location>
        <begin position="79"/>
        <end position="130"/>
    </location>
</feature>
<evidence type="ECO:0000256" key="3">
    <source>
        <dbReference type="ARBA" id="ARBA00023015"/>
    </source>
</evidence>
<evidence type="ECO:0000256" key="1">
    <source>
        <dbReference type="ARBA" id="ARBA00004123"/>
    </source>
</evidence>
<gene>
    <name evidence="10" type="ORF">CesoFtcFv8_002945</name>
</gene>
<evidence type="ECO:0008006" key="12">
    <source>
        <dbReference type="Google" id="ProtNLM"/>
    </source>
</evidence>
<dbReference type="InterPro" id="IPR017930">
    <property type="entry name" value="Myb_dom"/>
</dbReference>
<dbReference type="Pfam" id="PF00249">
    <property type="entry name" value="Myb_DNA-binding"/>
    <property type="match status" value="1"/>
</dbReference>
<dbReference type="PANTHER" id="PTHR45614:SF30">
    <property type="entry name" value="MYB-RELATED PROTEIN B"/>
    <property type="match status" value="1"/>
</dbReference>
<reference evidence="10 11" key="1">
    <citation type="journal article" date="2023" name="Mol. Biol. Evol.">
        <title>Genomics of Secondarily Temperate Adaptation in the Only Non-Antarctic Icefish.</title>
        <authorList>
            <person name="Rivera-Colon A.G."/>
            <person name="Rayamajhi N."/>
            <person name="Minhas B.F."/>
            <person name="Madrigal G."/>
            <person name="Bilyk K.T."/>
            <person name="Yoon V."/>
            <person name="Hune M."/>
            <person name="Gregory S."/>
            <person name="Cheng C.H.C."/>
            <person name="Catchen J.M."/>
        </authorList>
    </citation>
    <scope>NUCLEOTIDE SEQUENCE [LARGE SCALE GENOMIC DNA]</scope>
    <source>
        <strain evidence="10">JC2023a</strain>
    </source>
</reference>